<dbReference type="CDD" id="cd02094">
    <property type="entry name" value="P-type_ATPase_Cu-like"/>
    <property type="match status" value="1"/>
</dbReference>
<dbReference type="PROSITE" id="PS00154">
    <property type="entry name" value="ATPASE_E1_E2"/>
    <property type="match status" value="1"/>
</dbReference>
<comment type="similarity">
    <text evidence="2 12">Belongs to the cation transport ATPase (P-type) (TC 3.A.3) family. Type IB subfamily.</text>
</comment>
<dbReference type="FunFam" id="2.70.150.10:FF:000002">
    <property type="entry name" value="Copper-transporting ATPase 1, putative"/>
    <property type="match status" value="1"/>
</dbReference>
<keyword evidence="12" id="KW-1003">Cell membrane</keyword>
<reference evidence="16" key="1">
    <citation type="journal article" date="2013" name="Stand. Genomic Sci.">
        <title>Complete genome sequence of Coriobacterium glomerans type strain (PW2(T)) from the midgut of Pyrrhocoris apterus L. (red soldier bug).</title>
        <authorList>
            <person name="Stackebrandt E."/>
            <person name="Zeytun A."/>
            <person name="Lapidus A."/>
            <person name="Nolan M."/>
            <person name="Lucas S."/>
            <person name="Hammon N."/>
            <person name="Deshpande S."/>
            <person name="Cheng J.F."/>
            <person name="Tapia R."/>
            <person name="Goodwin L.A."/>
            <person name="Pitluck S."/>
            <person name="Liolios K."/>
            <person name="Pagani I."/>
            <person name="Ivanova N."/>
            <person name="Mavromatis K."/>
            <person name="Mikhailova N."/>
            <person name="Huntemann M."/>
            <person name="Pati A."/>
            <person name="Chen A."/>
            <person name="Palaniappan K."/>
            <person name="Chang Y.J."/>
            <person name="Land M."/>
            <person name="Hauser L."/>
            <person name="Rohde M."/>
            <person name="Pukall R."/>
            <person name="Goker M."/>
            <person name="Detter J.C."/>
            <person name="Woyke T."/>
            <person name="Bristow J."/>
            <person name="Eisen J.A."/>
            <person name="Markowitz V."/>
            <person name="Hugenholtz P."/>
            <person name="Kyrpides N.C."/>
            <person name="Klenk H.P."/>
        </authorList>
    </citation>
    <scope>NUCLEOTIDE SEQUENCE</scope>
    <source>
        <strain evidence="16">ATCC 49209 / DSM 20642 / JCM 10262 / PW2</strain>
    </source>
</reference>
<dbReference type="NCBIfam" id="TIGR01494">
    <property type="entry name" value="ATPase_P-type"/>
    <property type="match status" value="1"/>
</dbReference>
<dbReference type="PRINTS" id="PR00943">
    <property type="entry name" value="CUATPASE"/>
</dbReference>
<keyword evidence="4 12" id="KW-0479">Metal-binding</keyword>
<dbReference type="GO" id="GO:0005507">
    <property type="term" value="F:copper ion binding"/>
    <property type="evidence" value="ECO:0007669"/>
    <property type="project" value="TreeGrafter"/>
</dbReference>
<sequence length="827" mass="85346">MKRESFDVGGMTCAACQTHVESAVRRLKGVKDVTVNLLSASMSVEFDESALTRDEICDAVERAGYSAMSRDEGGSDGAASDGAADLVGTSGRGLARRASPTRKLEAQARAMRTQLIVSVVFFVPLIYIGMGPMIGLPMPSSLAGSSHAMTLALCELVLCVPIIYANGAYFKNGFRSLIHGAPTMDALIAIGAAASVGWSIVTMLLMASALGDGDAHMAHTLAMGGLYLESAGAILTFVTIGKYLEARSKSRCGDAIERLCDLAPKTATVVEEDGTESTVAVERIRLGQTLLVRPGESIPVDGIVIEGASSVDESALSGEAIPVEKTSGDTVSAATVNGTGSFTMRATRIGADTTLAGIIRLVENASATKPAIARLADRVAAVFVPAVLIIAAITFACWMLAGGGAGAALTAAVSVVSISCPCALGLATPVAIMVGTGRGAEMGILVKDAAALEALRCVETVVFDKTGTLTCGRPVVSDIIPAVGEDGNPVMSQRALMKLACSLESRSEHPLASAIMARSEEMGIVARPVDNLEAMPGLGIRAREGANEIAAGNERLMARLGIAVAQKRLDALAHEGKTALLFARGGRLAGTIAVTDVLRPTSALAVQALSALGVRTIMLTGDSLATATAVASRAGISEIVADVMPADKERRVRELQQTGHAVAMVGDGINDSPALARADVGIAIGAGADIAKEGADVVLMRSDPLDVARAIELSRGVIRNIRQDLFWALVYNVCGIPLAAGVLYPILGWQLSPMFAAAAMSLSSLSVVANALRLRGLRLGIVEGVEGRAAHPDTSGADLAERHRSEQAAADPGRSISDSRSERDVHA</sequence>
<evidence type="ECO:0000256" key="13">
    <source>
        <dbReference type="SAM" id="MobiDB-lite"/>
    </source>
</evidence>
<dbReference type="FunFam" id="3.30.70.100:FF:000005">
    <property type="entry name" value="Copper-exporting P-type ATPase A"/>
    <property type="match status" value="1"/>
</dbReference>
<dbReference type="GO" id="GO:0005524">
    <property type="term" value="F:ATP binding"/>
    <property type="evidence" value="ECO:0007669"/>
    <property type="project" value="UniProtKB-UniRule"/>
</dbReference>
<dbReference type="NCBIfam" id="TIGR01525">
    <property type="entry name" value="ATPase-IB_hvy"/>
    <property type="match status" value="1"/>
</dbReference>
<dbReference type="InterPro" id="IPR023298">
    <property type="entry name" value="ATPase_P-typ_TM_dom_sf"/>
</dbReference>
<dbReference type="SUPFAM" id="SSF81665">
    <property type="entry name" value="Calcium ATPase, transmembrane domain M"/>
    <property type="match status" value="1"/>
</dbReference>
<feature type="transmembrane region" description="Helical" evidence="12">
    <location>
        <begin position="146"/>
        <end position="165"/>
    </location>
</feature>
<dbReference type="Pfam" id="PF00122">
    <property type="entry name" value="E1-E2_ATPase"/>
    <property type="match status" value="1"/>
</dbReference>
<accession>F2N7F1</accession>
<evidence type="ECO:0000256" key="2">
    <source>
        <dbReference type="ARBA" id="ARBA00006024"/>
    </source>
</evidence>
<feature type="transmembrane region" description="Helical" evidence="12">
    <location>
        <begin position="725"/>
        <end position="747"/>
    </location>
</feature>
<dbReference type="RefSeq" id="WP_013708510.1">
    <property type="nucleotide sequence ID" value="NC_015389.1"/>
</dbReference>
<comment type="subcellular location">
    <subcellularLocation>
        <location evidence="1">Cell membrane</location>
        <topology evidence="1">Multi-pass membrane protein</topology>
    </subcellularLocation>
</comment>
<evidence type="ECO:0000256" key="7">
    <source>
        <dbReference type="ARBA" id="ARBA00022967"/>
    </source>
</evidence>
<dbReference type="InterPro" id="IPR027256">
    <property type="entry name" value="P-typ_ATPase_IB"/>
</dbReference>
<dbReference type="InterPro" id="IPR023214">
    <property type="entry name" value="HAD_sf"/>
</dbReference>
<dbReference type="SFLD" id="SFLDS00003">
    <property type="entry name" value="Haloacid_Dehalogenase"/>
    <property type="match status" value="1"/>
</dbReference>
<evidence type="ECO:0000256" key="5">
    <source>
        <dbReference type="ARBA" id="ARBA00022741"/>
    </source>
</evidence>
<dbReference type="InterPro" id="IPR059000">
    <property type="entry name" value="ATPase_P-type_domA"/>
</dbReference>
<dbReference type="InterPro" id="IPR036412">
    <property type="entry name" value="HAD-like_sf"/>
</dbReference>
<dbReference type="Gene3D" id="3.30.70.100">
    <property type="match status" value="1"/>
</dbReference>
<feature type="compositionally biased region" description="Basic and acidic residues" evidence="13">
    <location>
        <begin position="817"/>
        <end position="827"/>
    </location>
</feature>
<dbReference type="SUPFAM" id="SSF81653">
    <property type="entry name" value="Calcium ATPase, transduction domain A"/>
    <property type="match status" value="1"/>
</dbReference>
<dbReference type="InterPro" id="IPR008250">
    <property type="entry name" value="ATPase_P-typ_transduc_dom_A_sf"/>
</dbReference>
<feature type="transmembrane region" description="Helical" evidence="12">
    <location>
        <begin position="753"/>
        <end position="772"/>
    </location>
</feature>
<keyword evidence="16" id="KW-1185">Reference proteome</keyword>
<dbReference type="HOGENOM" id="CLU_001771_0_3_11"/>
<feature type="region of interest" description="Disordered" evidence="13">
    <location>
        <begin position="789"/>
        <end position="827"/>
    </location>
</feature>
<feature type="transmembrane region" description="Helical" evidence="12">
    <location>
        <begin position="407"/>
        <end position="432"/>
    </location>
</feature>
<feature type="transmembrane region" description="Helical" evidence="12">
    <location>
        <begin position="115"/>
        <end position="134"/>
    </location>
</feature>
<dbReference type="AlphaFoldDB" id="F2N7F1"/>
<dbReference type="PRINTS" id="PR00119">
    <property type="entry name" value="CATATPASE"/>
</dbReference>
<dbReference type="Gene3D" id="3.40.50.1000">
    <property type="entry name" value="HAD superfamily/HAD-like"/>
    <property type="match status" value="1"/>
</dbReference>
<dbReference type="OrthoDB" id="7059309at2"/>
<dbReference type="InterPro" id="IPR036163">
    <property type="entry name" value="HMA_dom_sf"/>
</dbReference>
<dbReference type="NCBIfam" id="TIGR01511">
    <property type="entry name" value="ATPase-IB1_Cu"/>
    <property type="match status" value="1"/>
</dbReference>
<feature type="transmembrane region" description="Helical" evidence="12">
    <location>
        <begin position="379"/>
        <end position="401"/>
    </location>
</feature>
<dbReference type="InterPro" id="IPR044492">
    <property type="entry name" value="P_typ_ATPase_HD_dom"/>
</dbReference>
<dbReference type="GO" id="GO:0043682">
    <property type="term" value="F:P-type divalent copper transporter activity"/>
    <property type="evidence" value="ECO:0007669"/>
    <property type="project" value="TreeGrafter"/>
</dbReference>
<dbReference type="InterPro" id="IPR023299">
    <property type="entry name" value="ATPase_P-typ_cyto_dom_N"/>
</dbReference>
<dbReference type="CDD" id="cd00371">
    <property type="entry name" value="HMA"/>
    <property type="match status" value="1"/>
</dbReference>
<dbReference type="SUPFAM" id="SSF55008">
    <property type="entry name" value="HMA, heavy metal-associated domain"/>
    <property type="match status" value="1"/>
</dbReference>
<dbReference type="InterPro" id="IPR006121">
    <property type="entry name" value="HMA_dom"/>
</dbReference>
<dbReference type="InterPro" id="IPR017969">
    <property type="entry name" value="Heavy-metal-associated_CS"/>
</dbReference>
<keyword evidence="6 12" id="KW-0067">ATP-binding</keyword>
<dbReference type="EMBL" id="CP002628">
    <property type="protein sequence ID" value="AEB06767.1"/>
    <property type="molecule type" value="Genomic_DNA"/>
</dbReference>
<dbReference type="PROSITE" id="PS50846">
    <property type="entry name" value="HMA_2"/>
    <property type="match status" value="1"/>
</dbReference>
<dbReference type="SFLD" id="SFLDF00027">
    <property type="entry name" value="p-type_atpase"/>
    <property type="match status" value="1"/>
</dbReference>
<keyword evidence="7" id="KW-1278">Translocase</keyword>
<keyword evidence="8 12" id="KW-1133">Transmembrane helix</keyword>
<dbReference type="PROSITE" id="PS01047">
    <property type="entry name" value="HMA_1"/>
    <property type="match status" value="1"/>
</dbReference>
<dbReference type="SFLD" id="SFLDG00002">
    <property type="entry name" value="C1.7:_P-type_atpase_like"/>
    <property type="match status" value="1"/>
</dbReference>
<feature type="transmembrane region" description="Helical" evidence="12">
    <location>
        <begin position="221"/>
        <end position="241"/>
    </location>
</feature>
<comment type="catalytic activity">
    <reaction evidence="10">
        <text>ATP + H2O = ADP + phosphate + H(+)</text>
        <dbReference type="Rhea" id="RHEA:13065"/>
        <dbReference type="ChEBI" id="CHEBI:15377"/>
        <dbReference type="ChEBI" id="CHEBI:15378"/>
        <dbReference type="ChEBI" id="CHEBI:30616"/>
        <dbReference type="ChEBI" id="CHEBI:43474"/>
        <dbReference type="ChEBI" id="CHEBI:456216"/>
    </reaction>
</comment>
<dbReference type="SUPFAM" id="SSF56784">
    <property type="entry name" value="HAD-like"/>
    <property type="match status" value="1"/>
</dbReference>
<name>F2N7F1_CORGP</name>
<evidence type="ECO:0000313" key="15">
    <source>
        <dbReference type="EMBL" id="AEB06767.1"/>
    </source>
</evidence>
<evidence type="ECO:0000256" key="8">
    <source>
        <dbReference type="ARBA" id="ARBA00022989"/>
    </source>
</evidence>
<dbReference type="InterPro" id="IPR018303">
    <property type="entry name" value="ATPase_P-typ_P_site"/>
</dbReference>
<keyword evidence="5 12" id="KW-0547">Nucleotide-binding</keyword>
<gene>
    <name evidence="15" type="ordered locus">Corgl_0653</name>
</gene>
<dbReference type="GO" id="GO:0055070">
    <property type="term" value="P:copper ion homeostasis"/>
    <property type="evidence" value="ECO:0007669"/>
    <property type="project" value="TreeGrafter"/>
</dbReference>
<dbReference type="GO" id="GO:0016887">
    <property type="term" value="F:ATP hydrolysis activity"/>
    <property type="evidence" value="ECO:0007669"/>
    <property type="project" value="InterPro"/>
</dbReference>
<evidence type="ECO:0000256" key="10">
    <source>
        <dbReference type="ARBA" id="ARBA00049360"/>
    </source>
</evidence>
<feature type="transmembrane region" description="Helical" evidence="12">
    <location>
        <begin position="186"/>
        <end position="209"/>
    </location>
</feature>
<evidence type="ECO:0000256" key="4">
    <source>
        <dbReference type="ARBA" id="ARBA00022723"/>
    </source>
</evidence>
<dbReference type="Pfam" id="PF00403">
    <property type="entry name" value="HMA"/>
    <property type="match status" value="1"/>
</dbReference>
<dbReference type="InterPro" id="IPR001757">
    <property type="entry name" value="P_typ_ATPase"/>
</dbReference>
<evidence type="ECO:0000256" key="12">
    <source>
        <dbReference type="RuleBase" id="RU362081"/>
    </source>
</evidence>
<evidence type="ECO:0000256" key="9">
    <source>
        <dbReference type="ARBA" id="ARBA00023136"/>
    </source>
</evidence>
<evidence type="ECO:0000256" key="11">
    <source>
        <dbReference type="ARBA" id="ARBA00074171"/>
    </source>
</evidence>
<dbReference type="PANTHER" id="PTHR43520:SF8">
    <property type="entry name" value="P-TYPE CU(+) TRANSPORTER"/>
    <property type="match status" value="1"/>
</dbReference>
<dbReference type="PANTHER" id="PTHR43520">
    <property type="entry name" value="ATP7, ISOFORM B"/>
    <property type="match status" value="1"/>
</dbReference>
<proteinExistence type="inferred from homology"/>
<dbReference type="eggNOG" id="COG2217">
    <property type="taxonomic scope" value="Bacteria"/>
</dbReference>
<dbReference type="Pfam" id="PF00702">
    <property type="entry name" value="Hydrolase"/>
    <property type="match status" value="1"/>
</dbReference>
<protein>
    <recommendedName>
        <fullName evidence="11">Cation-transporting P-type ATPase B</fullName>
    </recommendedName>
</protein>
<keyword evidence="9 12" id="KW-0472">Membrane</keyword>
<dbReference type="Gene3D" id="3.40.1110.10">
    <property type="entry name" value="Calcium-transporting ATPase, cytoplasmic domain N"/>
    <property type="match status" value="1"/>
</dbReference>
<evidence type="ECO:0000256" key="6">
    <source>
        <dbReference type="ARBA" id="ARBA00022840"/>
    </source>
</evidence>
<evidence type="ECO:0000256" key="3">
    <source>
        <dbReference type="ARBA" id="ARBA00022692"/>
    </source>
</evidence>
<evidence type="ECO:0000313" key="16">
    <source>
        <dbReference type="Proteomes" id="UP000006851"/>
    </source>
</evidence>
<dbReference type="STRING" id="700015.Corgl_0653"/>
<dbReference type="GO" id="GO:0005886">
    <property type="term" value="C:plasma membrane"/>
    <property type="evidence" value="ECO:0007669"/>
    <property type="project" value="UniProtKB-SubCell"/>
</dbReference>
<evidence type="ECO:0000259" key="14">
    <source>
        <dbReference type="PROSITE" id="PS50846"/>
    </source>
</evidence>
<evidence type="ECO:0000256" key="1">
    <source>
        <dbReference type="ARBA" id="ARBA00004651"/>
    </source>
</evidence>
<feature type="domain" description="HMA" evidence="14">
    <location>
        <begin position="2"/>
        <end position="68"/>
    </location>
</feature>
<dbReference type="KEGG" id="cgo:Corgl_0653"/>
<organism evidence="15 16">
    <name type="scientific">Coriobacterium glomerans (strain ATCC 49209 / DSM 20642 / JCM 10262 / PW2)</name>
    <dbReference type="NCBI Taxonomy" id="700015"/>
    <lineage>
        <taxon>Bacteria</taxon>
        <taxon>Bacillati</taxon>
        <taxon>Actinomycetota</taxon>
        <taxon>Coriobacteriia</taxon>
        <taxon>Coriobacteriales</taxon>
        <taxon>Coriobacteriaceae</taxon>
        <taxon>Coriobacterium</taxon>
    </lineage>
</organism>
<keyword evidence="3 12" id="KW-0812">Transmembrane</keyword>
<dbReference type="Gene3D" id="2.70.150.10">
    <property type="entry name" value="Calcium-transporting ATPase, cytoplasmic transduction domain A"/>
    <property type="match status" value="1"/>
</dbReference>
<dbReference type="Proteomes" id="UP000006851">
    <property type="component" value="Chromosome"/>
</dbReference>